<dbReference type="SUPFAM" id="SSF48371">
    <property type="entry name" value="ARM repeat"/>
    <property type="match status" value="1"/>
</dbReference>
<dbReference type="AlphaFoldDB" id="A0A1S3ZRU8"/>
<reference evidence="6" key="1">
    <citation type="submission" date="2025-08" db="UniProtKB">
        <authorList>
            <consortium name="RefSeq"/>
        </authorList>
    </citation>
    <scope>IDENTIFICATION</scope>
</reference>
<feature type="domain" description="Importin N-terminal" evidence="5">
    <location>
        <begin position="24"/>
        <end position="92"/>
    </location>
</feature>
<feature type="compositionally biased region" description="Basic residues" evidence="4">
    <location>
        <begin position="421"/>
        <end position="432"/>
    </location>
</feature>
<evidence type="ECO:0000256" key="2">
    <source>
        <dbReference type="ARBA" id="ARBA00022448"/>
    </source>
</evidence>
<gene>
    <name evidence="6" type="primary">LOC107789665</name>
</gene>
<dbReference type="PANTHER" id="PTHR10997:SF29">
    <property type="entry name" value="ARM REPEAT SUPERFAMILY PROTEIN"/>
    <property type="match status" value="1"/>
</dbReference>
<dbReference type="GO" id="GO:0005829">
    <property type="term" value="C:cytosol"/>
    <property type="evidence" value="ECO:0000318"/>
    <property type="project" value="GO_Central"/>
</dbReference>
<evidence type="ECO:0000313" key="6">
    <source>
        <dbReference type="RefSeq" id="XP_016467008.1"/>
    </source>
</evidence>
<dbReference type="GO" id="GO:0006606">
    <property type="term" value="P:protein import into nucleus"/>
    <property type="evidence" value="ECO:0000318"/>
    <property type="project" value="GO_Central"/>
</dbReference>
<evidence type="ECO:0000256" key="3">
    <source>
        <dbReference type="ARBA" id="ARBA00023242"/>
    </source>
</evidence>
<dbReference type="GO" id="GO:0005635">
    <property type="term" value="C:nuclear envelope"/>
    <property type="evidence" value="ECO:0000318"/>
    <property type="project" value="GO_Central"/>
</dbReference>
<dbReference type="KEGG" id="nta:107789665"/>
<keyword evidence="3" id="KW-0539">Nucleus</keyword>
<protein>
    <submittedName>
        <fullName evidence="6">Importin beta-like SAD2</fullName>
    </submittedName>
</protein>
<dbReference type="GO" id="GO:0006611">
    <property type="term" value="P:protein export from nucleus"/>
    <property type="evidence" value="ECO:0000318"/>
    <property type="project" value="GO_Central"/>
</dbReference>
<evidence type="ECO:0000256" key="1">
    <source>
        <dbReference type="ARBA" id="ARBA00004123"/>
    </source>
</evidence>
<dbReference type="Pfam" id="PF03810">
    <property type="entry name" value="IBN_N"/>
    <property type="match status" value="1"/>
</dbReference>
<dbReference type="PaxDb" id="4097-A0A1S3ZRU8"/>
<dbReference type="OrthoDB" id="3268246at2759"/>
<evidence type="ECO:0000256" key="4">
    <source>
        <dbReference type="SAM" id="MobiDB-lite"/>
    </source>
</evidence>
<accession>A0A1S3ZRU8</accession>
<evidence type="ECO:0000259" key="5">
    <source>
        <dbReference type="PROSITE" id="PS50166"/>
    </source>
</evidence>
<comment type="subcellular location">
    <subcellularLocation>
        <location evidence="1">Nucleus</location>
    </subcellularLocation>
</comment>
<dbReference type="InterPro" id="IPR001494">
    <property type="entry name" value="Importin-beta_N"/>
</dbReference>
<dbReference type="InterPro" id="IPR016024">
    <property type="entry name" value="ARM-type_fold"/>
</dbReference>
<dbReference type="InterPro" id="IPR011989">
    <property type="entry name" value="ARM-like"/>
</dbReference>
<sequence>MEIHQIAQLLNQTLSPDGAVVHVAMDALDRLSTLPNFPFSLLSIATGGENGGQKVAGATYLKNFIRRRIESTETNLEITKAFRDALVCALLQAEPTALKVLVEAFRSIVAVEFVKKDSWPELVPELRSVIQRSDLIDKNPSSEWKTINALTILHSLIRPFQYFLNPKLAKEPVPPQLELITREILVPLLAVFHLCIEEVSDAQHTTEMQTGTILLIICKCVYLAVRSHMPSALAPLLPSICQDLIRILNSLSLNDGSTCKDGYSLRMKTAKRSLLIFCALISRHRKFADKLMPDMVKCVSEIVKHSKIINKLDSLSERIISLAFDVISRVLETGPGWRLVSPHFSSLLNYAIFPALVMNEKDTAEWEEDPDEYIRKNLPSDLEEISGWRDDLFTARKSALNLLGVISLSMGPPVKTSTASSKRKKGDKHKRKGYSTMGELLVLPYLSKFPVPTDNGENTVNEYYGVLMAYSSLLDFLTEQKPGFVETLVRTRVLPLYETSIPQPYLIASANWVLGELASCLSDGMSADIYSSLVKALTMSDIGGVSSYPVRVTTAAAIAQLVENEYMPPEWLPLLQVVCHRIGDEEEDSSIYFQLLSTMVEAGNEKIAPHIPDIVCLLVREISKKLPLDLEPWPQMVEQGFASLAVMAQCWEDSASEENEQDGSSQLWRSGQATMMRAFSDLLQHAWLRSALRMEPEVALSVPPASCVDDCSTLLGFILQGITETDDLLKLKVSELMLVWSDLIADWHAWEEIEDLSIFNCIKKAVSLDRKFALKNFLVGKLPLPPAPQKSILEGIGAFITEAFSQYPSAVWRAASCVHILLHNPSYLPEGDDFKQSLVISLCHAAFSRFRELRSKAVPLWKPLLLAIASCYLCFPDMVENILEGIEHESVTVFLSALAIISTSKFEHSLSSESEIKLAVMTLAQSLDKLIVWLQGMFYLWNSNIDSEDDELEETEEEFLERCAKTAVEMENGTIVEGDVEDQEQEIELGCLEDVDLESTVLSVIERYHQVLLRLQLPPELTSSFLEAFPQCKLYFQQPQL</sequence>
<proteinExistence type="predicted"/>
<dbReference type="RefSeq" id="XP_016467008.1">
    <property type="nucleotide sequence ID" value="XM_016611522.1"/>
</dbReference>
<name>A0A1S3ZRU8_TOBAC</name>
<dbReference type="STRING" id="4097.A0A1S3ZRU8"/>
<organism evidence="6">
    <name type="scientific">Nicotiana tabacum</name>
    <name type="common">Common tobacco</name>
    <dbReference type="NCBI Taxonomy" id="4097"/>
    <lineage>
        <taxon>Eukaryota</taxon>
        <taxon>Viridiplantae</taxon>
        <taxon>Streptophyta</taxon>
        <taxon>Embryophyta</taxon>
        <taxon>Tracheophyta</taxon>
        <taxon>Spermatophyta</taxon>
        <taxon>Magnoliopsida</taxon>
        <taxon>eudicotyledons</taxon>
        <taxon>Gunneridae</taxon>
        <taxon>Pentapetalae</taxon>
        <taxon>asterids</taxon>
        <taxon>lamiids</taxon>
        <taxon>Solanales</taxon>
        <taxon>Solanaceae</taxon>
        <taxon>Nicotianoideae</taxon>
        <taxon>Nicotianeae</taxon>
        <taxon>Nicotiana</taxon>
    </lineage>
</organism>
<dbReference type="PANTHER" id="PTHR10997">
    <property type="entry name" value="IMPORTIN-7, 8, 11"/>
    <property type="match status" value="1"/>
</dbReference>
<dbReference type="OMA" id="NEATEIW"/>
<feature type="region of interest" description="Disordered" evidence="4">
    <location>
        <begin position="413"/>
        <end position="432"/>
    </location>
</feature>
<keyword evidence="2" id="KW-0813">Transport</keyword>
<dbReference type="PROSITE" id="PS50166">
    <property type="entry name" value="IMPORTIN_B_NT"/>
    <property type="match status" value="1"/>
</dbReference>
<dbReference type="GO" id="GO:0031267">
    <property type="term" value="F:small GTPase binding"/>
    <property type="evidence" value="ECO:0007669"/>
    <property type="project" value="InterPro"/>
</dbReference>
<dbReference type="Gene3D" id="1.25.10.10">
    <property type="entry name" value="Leucine-rich Repeat Variant"/>
    <property type="match status" value="1"/>
</dbReference>
<dbReference type="GO" id="GO:0005049">
    <property type="term" value="F:nuclear export signal receptor activity"/>
    <property type="evidence" value="ECO:0000318"/>
    <property type="project" value="GO_Central"/>
</dbReference>